<keyword evidence="4 6" id="KW-1133">Transmembrane helix</keyword>
<dbReference type="CDD" id="cd13128">
    <property type="entry name" value="MATE_Wzx_like"/>
    <property type="match status" value="1"/>
</dbReference>
<evidence type="ECO:0000256" key="3">
    <source>
        <dbReference type="ARBA" id="ARBA00022692"/>
    </source>
</evidence>
<dbReference type="AlphaFoldDB" id="A0A0R2NCI1"/>
<evidence type="ECO:0000256" key="5">
    <source>
        <dbReference type="ARBA" id="ARBA00023136"/>
    </source>
</evidence>
<feature type="transmembrane region" description="Helical" evidence="6">
    <location>
        <begin position="318"/>
        <end position="339"/>
    </location>
</feature>
<feature type="transmembrane region" description="Helical" evidence="6">
    <location>
        <begin position="140"/>
        <end position="158"/>
    </location>
</feature>
<feature type="transmembrane region" description="Helical" evidence="6">
    <location>
        <begin position="246"/>
        <end position="263"/>
    </location>
</feature>
<sequence length="474" mass="54338">MKVVKNFIYNMGYQILLLLAPLVTVPYVSRVLGPTGVGINTFTNSLIQYFVLFGSIGISLYGNREIAYVQDNVEKRSEKFWEIELLKLFTVSLAYILFFVFMFFYKRFELYMLYQSLFIIAAALDISWFYMGLEDFKKTVLRNVIVKVVSIVLIFIFVKNKNDIGIYILILSASQLLGNITLWPYLKKDIIWPGLKKINIQKHLRPALQMFIPQIAIQIYLVLNRTMLGQFISVQSSGIFQYSDQFIKMALAIVTATGPVLLPRVSNAFAKRNITQVRKYLVTGFEFVSCLAFPMVFGIMAVAQPFATWFMGSDFSEVGTLMMIESPIIIFIAWSGVIGQQFLIPVNRVREYTISVLIGVFVNIFFNFALIFKFGAIGVTVATVLSEFSVTLYQLIRVREDIHVFELLFKCWKYLFSSVIMYFIVAELVNILKFNIVNLTLVILIGAVSYILLNVILHSESFVLVRKMLLGKLR</sequence>
<dbReference type="Proteomes" id="UP000051249">
    <property type="component" value="Unassembled WGS sequence"/>
</dbReference>
<dbReference type="PANTHER" id="PTHR30250">
    <property type="entry name" value="PST FAMILY PREDICTED COLANIC ACID TRANSPORTER"/>
    <property type="match status" value="1"/>
</dbReference>
<feature type="transmembrane region" description="Helical" evidence="6">
    <location>
        <begin position="111"/>
        <end position="133"/>
    </location>
</feature>
<name>A0A0R2NCI1_9LACO</name>
<proteinExistence type="predicted"/>
<keyword evidence="2" id="KW-1003">Cell membrane</keyword>
<evidence type="ECO:0000256" key="2">
    <source>
        <dbReference type="ARBA" id="ARBA00022475"/>
    </source>
</evidence>
<feature type="transmembrane region" description="Helical" evidence="6">
    <location>
        <begin position="351"/>
        <end position="370"/>
    </location>
</feature>
<dbReference type="GO" id="GO:0005886">
    <property type="term" value="C:plasma membrane"/>
    <property type="evidence" value="ECO:0007669"/>
    <property type="project" value="UniProtKB-SubCell"/>
</dbReference>
<dbReference type="InterPro" id="IPR002797">
    <property type="entry name" value="Polysacc_synth"/>
</dbReference>
<dbReference type="PATRIC" id="fig|480391.4.peg.1346"/>
<dbReference type="Pfam" id="PF01943">
    <property type="entry name" value="Polysacc_synt"/>
    <property type="match status" value="1"/>
</dbReference>
<keyword evidence="3 6" id="KW-0812">Transmembrane</keyword>
<gene>
    <name evidence="7" type="ORF">IV88_GL001324</name>
</gene>
<feature type="transmembrane region" description="Helical" evidence="6">
    <location>
        <begin position="376"/>
        <end position="395"/>
    </location>
</feature>
<evidence type="ECO:0000313" key="8">
    <source>
        <dbReference type="Proteomes" id="UP000051249"/>
    </source>
</evidence>
<evidence type="ECO:0000256" key="4">
    <source>
        <dbReference type="ARBA" id="ARBA00022989"/>
    </source>
</evidence>
<dbReference type="RefSeq" id="WP_057800423.1">
    <property type="nucleotide sequence ID" value="NZ_BJZZ01000046.1"/>
</dbReference>
<accession>A0A0R2NCI1</accession>
<feature type="transmembrane region" description="Helical" evidence="6">
    <location>
        <begin position="436"/>
        <end position="457"/>
    </location>
</feature>
<keyword evidence="8" id="KW-1185">Reference proteome</keyword>
<feature type="transmembrane region" description="Helical" evidence="6">
    <location>
        <begin position="46"/>
        <end position="64"/>
    </location>
</feature>
<feature type="transmembrane region" description="Helical" evidence="6">
    <location>
        <begin position="407"/>
        <end position="424"/>
    </location>
</feature>
<protein>
    <submittedName>
        <fullName evidence="7">PST family polysaccharide transporter</fullName>
    </submittedName>
</protein>
<dbReference type="InterPro" id="IPR050833">
    <property type="entry name" value="Poly_Biosynth_Transport"/>
</dbReference>
<dbReference type="EMBL" id="JQCQ01000044">
    <property type="protein sequence ID" value="KRO21952.1"/>
    <property type="molecule type" value="Genomic_DNA"/>
</dbReference>
<evidence type="ECO:0000256" key="6">
    <source>
        <dbReference type="SAM" id="Phobius"/>
    </source>
</evidence>
<dbReference type="PANTHER" id="PTHR30250:SF11">
    <property type="entry name" value="O-ANTIGEN TRANSPORTER-RELATED"/>
    <property type="match status" value="1"/>
</dbReference>
<keyword evidence="5 6" id="KW-0472">Membrane</keyword>
<organism evidence="7 8">
    <name type="scientific">Pediococcus argentinicus</name>
    <dbReference type="NCBI Taxonomy" id="480391"/>
    <lineage>
        <taxon>Bacteria</taxon>
        <taxon>Bacillati</taxon>
        <taxon>Bacillota</taxon>
        <taxon>Bacilli</taxon>
        <taxon>Lactobacillales</taxon>
        <taxon>Lactobacillaceae</taxon>
        <taxon>Pediococcus</taxon>
    </lineage>
</organism>
<comment type="subcellular location">
    <subcellularLocation>
        <location evidence="1">Cell membrane</location>
        <topology evidence="1">Multi-pass membrane protein</topology>
    </subcellularLocation>
</comment>
<feature type="transmembrane region" description="Helical" evidence="6">
    <location>
        <begin position="207"/>
        <end position="226"/>
    </location>
</feature>
<feature type="transmembrane region" description="Helical" evidence="6">
    <location>
        <begin position="164"/>
        <end position="186"/>
    </location>
</feature>
<reference evidence="7 8" key="1">
    <citation type="journal article" date="2015" name="Genome Announc.">
        <title>Expanding the biotechnology potential of lactobacilli through comparative genomics of 213 strains and associated genera.</title>
        <authorList>
            <person name="Sun Z."/>
            <person name="Harris H.M."/>
            <person name="McCann A."/>
            <person name="Guo C."/>
            <person name="Argimon S."/>
            <person name="Zhang W."/>
            <person name="Yang X."/>
            <person name="Jeffery I.B."/>
            <person name="Cooney J.C."/>
            <person name="Kagawa T.F."/>
            <person name="Liu W."/>
            <person name="Song Y."/>
            <person name="Salvetti E."/>
            <person name="Wrobel A."/>
            <person name="Rasinkangas P."/>
            <person name="Parkhill J."/>
            <person name="Rea M.C."/>
            <person name="O'Sullivan O."/>
            <person name="Ritari J."/>
            <person name="Douillard F.P."/>
            <person name="Paul Ross R."/>
            <person name="Yang R."/>
            <person name="Briner A.E."/>
            <person name="Felis G.E."/>
            <person name="de Vos W.M."/>
            <person name="Barrangou R."/>
            <person name="Klaenhammer T.R."/>
            <person name="Caufield P.W."/>
            <person name="Cui Y."/>
            <person name="Zhang H."/>
            <person name="O'Toole P.W."/>
        </authorList>
    </citation>
    <scope>NUCLEOTIDE SEQUENCE [LARGE SCALE GENOMIC DNA]</scope>
    <source>
        <strain evidence="7 8">DSM 23026</strain>
    </source>
</reference>
<evidence type="ECO:0000313" key="7">
    <source>
        <dbReference type="EMBL" id="KRO21952.1"/>
    </source>
</evidence>
<comment type="caution">
    <text evidence="7">The sequence shown here is derived from an EMBL/GenBank/DDBJ whole genome shotgun (WGS) entry which is preliminary data.</text>
</comment>
<evidence type="ECO:0000256" key="1">
    <source>
        <dbReference type="ARBA" id="ARBA00004651"/>
    </source>
</evidence>
<feature type="transmembrane region" description="Helical" evidence="6">
    <location>
        <begin position="284"/>
        <end position="306"/>
    </location>
</feature>
<feature type="transmembrane region" description="Helical" evidence="6">
    <location>
        <begin position="85"/>
        <end position="105"/>
    </location>
</feature>
<dbReference type="OrthoDB" id="9815702at2"/>